<evidence type="ECO:0000256" key="5">
    <source>
        <dbReference type="PROSITE-ProRule" id="PRU00723"/>
    </source>
</evidence>
<feature type="zinc finger region" description="C3H1-type" evidence="5">
    <location>
        <begin position="164"/>
        <end position="190"/>
    </location>
</feature>
<dbReference type="PANTHER" id="PTHR12675">
    <property type="entry name" value="MUSCLEBLIND-LIKE PROTEIN"/>
    <property type="match status" value="1"/>
</dbReference>
<reference evidence="8" key="1">
    <citation type="journal article" date="2023" name="GigaByte">
        <title>Genome assembly of the bearded iris, Iris pallida Lam.</title>
        <authorList>
            <person name="Bruccoleri R.E."/>
            <person name="Oakeley E.J."/>
            <person name="Faust A.M.E."/>
            <person name="Altorfer M."/>
            <person name="Dessus-Babus S."/>
            <person name="Burckhardt D."/>
            <person name="Oertli M."/>
            <person name="Naumann U."/>
            <person name="Petersen F."/>
            <person name="Wong J."/>
        </authorList>
    </citation>
    <scope>NUCLEOTIDE SEQUENCE</scope>
    <source>
        <strain evidence="8">GSM-AAB239-AS_SAM_17_03QT</strain>
    </source>
</reference>
<feature type="domain" description="C3H1-type" evidence="7">
    <location>
        <begin position="63"/>
        <end position="86"/>
    </location>
</feature>
<keyword evidence="4 5" id="KW-0862">Zinc</keyword>
<reference evidence="8" key="2">
    <citation type="submission" date="2023-04" db="EMBL/GenBank/DDBJ databases">
        <authorList>
            <person name="Bruccoleri R.E."/>
            <person name="Oakeley E.J."/>
            <person name="Faust A.-M."/>
            <person name="Dessus-Babus S."/>
            <person name="Altorfer M."/>
            <person name="Burckhardt D."/>
            <person name="Oertli M."/>
            <person name="Naumann U."/>
            <person name="Petersen F."/>
            <person name="Wong J."/>
        </authorList>
    </citation>
    <scope>NUCLEOTIDE SEQUENCE</scope>
    <source>
        <strain evidence="8">GSM-AAB239-AS_SAM_17_03QT</strain>
        <tissue evidence="8">Leaf</tissue>
    </source>
</reference>
<proteinExistence type="predicted"/>
<feature type="zinc finger region" description="C3H1-type" evidence="5">
    <location>
        <begin position="222"/>
        <end position="248"/>
    </location>
</feature>
<feature type="zinc finger region" description="C3H1-type" evidence="5">
    <location>
        <begin position="193"/>
        <end position="219"/>
    </location>
</feature>
<feature type="zinc finger region" description="C3H1-type" evidence="5">
    <location>
        <begin position="254"/>
        <end position="280"/>
    </location>
</feature>
<evidence type="ECO:0000313" key="8">
    <source>
        <dbReference type="EMBL" id="KAJ6807231.1"/>
    </source>
</evidence>
<evidence type="ECO:0000259" key="7">
    <source>
        <dbReference type="PROSITE" id="PS50103"/>
    </source>
</evidence>
<feature type="zinc finger region" description="C3H1-type" evidence="5">
    <location>
        <begin position="134"/>
        <end position="162"/>
    </location>
</feature>
<gene>
    <name evidence="8" type="ORF">M6B38_172430</name>
</gene>
<dbReference type="PROSITE" id="PS50103">
    <property type="entry name" value="ZF_C3H1"/>
    <property type="match status" value="8"/>
</dbReference>
<keyword evidence="3 5" id="KW-0863">Zinc-finger</keyword>
<dbReference type="FunFam" id="3.30.1370.210:FF:000010">
    <property type="entry name" value="Zinc finger CCCH domain-containing protein 28"/>
    <property type="match status" value="1"/>
</dbReference>
<keyword evidence="1 5" id="KW-0479">Metal-binding</keyword>
<dbReference type="GO" id="GO:0003723">
    <property type="term" value="F:RNA binding"/>
    <property type="evidence" value="ECO:0007669"/>
    <property type="project" value="TreeGrafter"/>
</dbReference>
<evidence type="ECO:0000256" key="4">
    <source>
        <dbReference type="ARBA" id="ARBA00022833"/>
    </source>
</evidence>
<feature type="domain" description="C3H1-type" evidence="7">
    <location>
        <begin position="286"/>
        <end position="312"/>
    </location>
</feature>
<dbReference type="InterPro" id="IPR000571">
    <property type="entry name" value="Znf_CCCH"/>
</dbReference>
<feature type="zinc finger region" description="C3H1-type" evidence="5">
    <location>
        <begin position="286"/>
        <end position="312"/>
    </location>
</feature>
<dbReference type="GO" id="GO:0043484">
    <property type="term" value="P:regulation of RNA splicing"/>
    <property type="evidence" value="ECO:0007669"/>
    <property type="project" value="TreeGrafter"/>
</dbReference>
<keyword evidence="2" id="KW-0677">Repeat</keyword>
<organism evidence="8 9">
    <name type="scientific">Iris pallida</name>
    <name type="common">Sweet iris</name>
    <dbReference type="NCBI Taxonomy" id="29817"/>
    <lineage>
        <taxon>Eukaryota</taxon>
        <taxon>Viridiplantae</taxon>
        <taxon>Streptophyta</taxon>
        <taxon>Embryophyta</taxon>
        <taxon>Tracheophyta</taxon>
        <taxon>Spermatophyta</taxon>
        <taxon>Magnoliopsida</taxon>
        <taxon>Liliopsida</taxon>
        <taxon>Asparagales</taxon>
        <taxon>Iridaceae</taxon>
        <taxon>Iridoideae</taxon>
        <taxon>Irideae</taxon>
        <taxon>Iris</taxon>
    </lineage>
</organism>
<dbReference type="EMBL" id="JANAVB010034019">
    <property type="protein sequence ID" value="KAJ6807231.1"/>
    <property type="molecule type" value="Genomic_DNA"/>
</dbReference>
<name>A0AAX6ETJ0_IRIPA</name>
<dbReference type="Gene3D" id="3.30.1370.210">
    <property type="match status" value="4"/>
</dbReference>
<feature type="domain" description="C3H1-type" evidence="7">
    <location>
        <begin position="164"/>
        <end position="190"/>
    </location>
</feature>
<dbReference type="InterPro" id="IPR054429">
    <property type="entry name" value="Znf-CCCH_Muscleblind-like"/>
</dbReference>
<feature type="domain" description="C3H1-type" evidence="7">
    <location>
        <begin position="134"/>
        <end position="162"/>
    </location>
</feature>
<feature type="domain" description="C3H1-type" evidence="7">
    <location>
        <begin position="254"/>
        <end position="280"/>
    </location>
</feature>
<dbReference type="PANTHER" id="PTHR12675:SF12">
    <property type="entry name" value="PROTEIN MUSCLEBLIND"/>
    <property type="match status" value="1"/>
</dbReference>
<dbReference type="Pfam" id="PF22628">
    <property type="entry name" value="zf-CCCH_10"/>
    <property type="match status" value="5"/>
</dbReference>
<feature type="domain" description="C3H1-type" evidence="7">
    <location>
        <begin position="193"/>
        <end position="219"/>
    </location>
</feature>
<dbReference type="GO" id="GO:0008270">
    <property type="term" value="F:zinc ion binding"/>
    <property type="evidence" value="ECO:0007669"/>
    <property type="project" value="UniProtKB-KW"/>
</dbReference>
<evidence type="ECO:0000256" key="1">
    <source>
        <dbReference type="ARBA" id="ARBA00022723"/>
    </source>
</evidence>
<feature type="domain" description="C3H1-type" evidence="7">
    <location>
        <begin position="92"/>
        <end position="119"/>
    </location>
</feature>
<feature type="region of interest" description="Disordered" evidence="6">
    <location>
        <begin position="1"/>
        <end position="52"/>
    </location>
</feature>
<dbReference type="Proteomes" id="UP001140949">
    <property type="component" value="Unassembled WGS sequence"/>
</dbReference>
<feature type="compositionally biased region" description="Low complexity" evidence="6">
    <location>
        <begin position="16"/>
        <end position="30"/>
    </location>
</feature>
<sequence>MSSSYSPSPTRKRVRSPTPSSPSSTYNSNDPDSDGDRDDRTTSAGSGKRRRGPSAFSDIFVEVCKDFVRGGCRRAEIDCKFAHPHSAVSILKDKVVACVDSLRNKCFRGRSCKYYHPPAHIQESLLKSFGVEDPKVPEVCKDFIRGRCLRTEKDCRFAHQSLLDQHAIVCLDFIHGRCERKSCRYSHVLVPEITQRQVCQDFLRGRCERNSCRYSHVLVPEITQPKVCQDFMRGRCERRSCRYIHILAHDTSDKEILQVCRDFLKKMCNRDSCKFAHPDTNTKVIDYQVEVCRDFQRGICDRTVCRFYHPVKKSRVESPRSSYIDRFGSACTYKLYCYNCSWHKLNNWSVPLAC</sequence>
<dbReference type="Pfam" id="PF14608">
    <property type="entry name" value="zf-CCCH_2"/>
    <property type="match status" value="2"/>
</dbReference>
<keyword evidence="9" id="KW-1185">Reference proteome</keyword>
<evidence type="ECO:0000256" key="3">
    <source>
        <dbReference type="ARBA" id="ARBA00022771"/>
    </source>
</evidence>
<comment type="caution">
    <text evidence="8">The sequence shown here is derived from an EMBL/GenBank/DDBJ whole genome shotgun (WGS) entry which is preliminary data.</text>
</comment>
<feature type="zinc finger region" description="C3H1-type" evidence="5">
    <location>
        <begin position="92"/>
        <end position="119"/>
    </location>
</feature>
<dbReference type="SMART" id="SM00356">
    <property type="entry name" value="ZnF_C3H1"/>
    <property type="match status" value="8"/>
</dbReference>
<accession>A0AAX6ETJ0</accession>
<protein>
    <submittedName>
        <fullName evidence="8">Zinc finger CCCH domain-containing protein 28-like isoform X1</fullName>
    </submittedName>
</protein>
<evidence type="ECO:0000256" key="6">
    <source>
        <dbReference type="SAM" id="MobiDB-lite"/>
    </source>
</evidence>
<evidence type="ECO:0000256" key="2">
    <source>
        <dbReference type="ARBA" id="ARBA00022737"/>
    </source>
</evidence>
<evidence type="ECO:0000313" key="9">
    <source>
        <dbReference type="Proteomes" id="UP001140949"/>
    </source>
</evidence>
<dbReference type="AlphaFoldDB" id="A0AAX6ETJ0"/>
<feature type="domain" description="C3H1-type" evidence="7">
    <location>
        <begin position="222"/>
        <end position="248"/>
    </location>
</feature>
<feature type="zinc finger region" description="C3H1-type" evidence="5">
    <location>
        <begin position="63"/>
        <end position="86"/>
    </location>
</feature>